<dbReference type="InterPro" id="IPR025426">
    <property type="entry name" value="DUF4305"/>
</dbReference>
<organism evidence="2 3">
    <name type="scientific">Listeria aquatica</name>
    <dbReference type="NCBI Taxonomy" id="1494960"/>
    <lineage>
        <taxon>Bacteria</taxon>
        <taxon>Bacillati</taxon>
        <taxon>Bacillota</taxon>
        <taxon>Bacilli</taxon>
        <taxon>Bacillales</taxon>
        <taxon>Listeriaceae</taxon>
        <taxon>Listeria</taxon>
    </lineage>
</organism>
<comment type="caution">
    <text evidence="2">The sequence shown here is derived from an EMBL/GenBank/DDBJ whole genome shotgun (WGS) entry which is preliminary data.</text>
</comment>
<feature type="transmembrane region" description="Helical" evidence="1">
    <location>
        <begin position="34"/>
        <end position="55"/>
    </location>
</feature>
<reference evidence="2 3" key="1">
    <citation type="submission" date="2020-03" db="EMBL/GenBank/DDBJ databases">
        <title>Soil Listeria distribution.</title>
        <authorList>
            <person name="Liao J."/>
            <person name="Wiedmann M."/>
        </authorList>
    </citation>
    <scope>NUCLEOTIDE SEQUENCE [LARGE SCALE GENOMIC DNA]</scope>
    <source>
        <strain evidence="2 3">FSL L7-1507</strain>
    </source>
</reference>
<keyword evidence="1" id="KW-0472">Membrane</keyword>
<keyword evidence="1" id="KW-1133">Transmembrane helix</keyword>
<gene>
    <name evidence="2" type="ORF">HB912_02045</name>
</gene>
<sequence>MNRRYLMQGLLYFILGIVFVYFAIQQVNTGGWGVFAYVIMAMAAVDFVTAIRFVFQGLRGKGNPQDK</sequence>
<dbReference type="Pfam" id="PF14146">
    <property type="entry name" value="DUF4305"/>
    <property type="match status" value="1"/>
</dbReference>
<proteinExistence type="predicted"/>
<accession>A0A841ZK11</accession>
<dbReference type="EMBL" id="JAARRM010000001">
    <property type="protein sequence ID" value="MBC1520423.1"/>
    <property type="molecule type" value="Genomic_DNA"/>
</dbReference>
<feature type="transmembrane region" description="Helical" evidence="1">
    <location>
        <begin position="9"/>
        <end position="28"/>
    </location>
</feature>
<dbReference type="RefSeq" id="WP_052008474.1">
    <property type="nucleotide sequence ID" value="NZ_CP195758.1"/>
</dbReference>
<name>A0A841ZK11_9LIST</name>
<protein>
    <submittedName>
        <fullName evidence="2">YdiK family protein</fullName>
    </submittedName>
</protein>
<dbReference type="AlphaFoldDB" id="A0A841ZK11"/>
<evidence type="ECO:0000313" key="2">
    <source>
        <dbReference type="EMBL" id="MBC1520423.1"/>
    </source>
</evidence>
<dbReference type="Proteomes" id="UP000559885">
    <property type="component" value="Unassembled WGS sequence"/>
</dbReference>
<keyword evidence="1" id="KW-0812">Transmembrane</keyword>
<evidence type="ECO:0000313" key="3">
    <source>
        <dbReference type="Proteomes" id="UP000559885"/>
    </source>
</evidence>
<evidence type="ECO:0000256" key="1">
    <source>
        <dbReference type="SAM" id="Phobius"/>
    </source>
</evidence>